<dbReference type="Proteomes" id="UP000000267">
    <property type="component" value="Unassembled WGS sequence"/>
</dbReference>
<evidence type="ECO:0000256" key="1">
    <source>
        <dbReference type="ARBA" id="ARBA00008858"/>
    </source>
</evidence>
<keyword evidence="5" id="KW-1185">Reference proteome</keyword>
<dbReference type="SUPFAM" id="SSF51695">
    <property type="entry name" value="PLC-like phosphodiesterases"/>
    <property type="match status" value="1"/>
</dbReference>
<dbReference type="RefSeq" id="XP_001644082.1">
    <property type="nucleotide sequence ID" value="XM_001644032.1"/>
</dbReference>
<reference evidence="4 5" key="1">
    <citation type="journal article" date="2007" name="Proc. Natl. Acad. Sci. U.S.A.">
        <title>Independent sorting-out of thousands of duplicated gene pairs in two yeast species descended from a whole-genome duplication.</title>
        <authorList>
            <person name="Scannell D.R."/>
            <person name="Frank A.C."/>
            <person name="Conant G.C."/>
            <person name="Byrne K.P."/>
            <person name="Woolfit M."/>
            <person name="Wolfe K.H."/>
        </authorList>
    </citation>
    <scope>NUCLEOTIDE SEQUENCE [LARGE SCALE GENOMIC DNA]</scope>
    <source>
        <strain evidence="5">ATCC 22028 / DSM 70294 / BCRC 21397 / CBS 2163 / NBRC 10782 / NRRL Y-8283 / UCD 57-17</strain>
    </source>
</reference>
<name>A7TNH1_VANPO</name>
<dbReference type="OMA" id="FTANNSY"/>
<evidence type="ECO:0000256" key="2">
    <source>
        <dbReference type="ARBA" id="ARBA00014286"/>
    </source>
</evidence>
<dbReference type="InParanoid" id="A7TNH1"/>
<proteinExistence type="inferred from homology"/>
<dbReference type="AlphaFoldDB" id="A7TNH1"/>
<protein>
    <recommendedName>
        <fullName evidence="2">Altered inheritance of mitochondria protein 6</fullName>
    </recommendedName>
</protein>
<sequence>WVLILVGYLSLVYTILTLTIWSNEETMYSNIATRCSSLNDAFDEVSSMGLTGENLITYFQNNSKSILSDKMFYQEHQVNEKVNDSTKLYEILRYYLFNSSVSNNCSLENSIPAKLTKNVKPIPVHSHNDYWRDFPLFEGLAVGATSTEADVWIIKNKLPKDTDLVNEWDAYTLAVGHSKHGLKPEIDNLESLYTGPLLELLDSVNCNDTSDKNSEPRGVFYDYPNTTVFLHIDFKSKDSKLVYDILMNKYLQPLIQKDYVTYYDMENSEIKWKPVTVVLTGASPNSLSIIDGNDLEKGYFHDNKRYGFPESVLDDLDSTDNGFSLATSTSFSKLLKDCKSSVSKVKTQGKLSDDQISCIKRFVDDAHGKNLKTRIWDVPEGPDTFTKEVWTQEIHQLGIDLLNVDDLFEASKLF</sequence>
<gene>
    <name evidence="4" type="ORF">Kpol_1014p44</name>
</gene>
<dbReference type="PhylomeDB" id="A7TNH1"/>
<dbReference type="GeneID" id="5544342"/>
<dbReference type="HOGENOM" id="CLU_031561_1_1_1"/>
<dbReference type="eggNOG" id="ENOG502RXNI">
    <property type="taxonomic scope" value="Eukaryota"/>
</dbReference>
<dbReference type="PANTHER" id="PTHR31571">
    <property type="entry name" value="ALTERED INHERITANCE OF MITOCHONDRIA PROTEIN 6"/>
    <property type="match status" value="1"/>
</dbReference>
<dbReference type="FunCoup" id="A7TNH1">
    <property type="interactions" value="18"/>
</dbReference>
<evidence type="ECO:0000313" key="4">
    <source>
        <dbReference type="EMBL" id="EDO16224.1"/>
    </source>
</evidence>
<dbReference type="KEGG" id="vpo:Kpol_1014p44"/>
<feature type="non-terminal residue" evidence="4">
    <location>
        <position position="1"/>
    </location>
</feature>
<organism evidence="5">
    <name type="scientific">Vanderwaltozyma polyspora (strain ATCC 22028 / DSM 70294 / BCRC 21397 / CBS 2163 / NBRC 10782 / NRRL Y-8283 / UCD 57-17)</name>
    <name type="common">Kluyveromyces polysporus</name>
    <dbReference type="NCBI Taxonomy" id="436907"/>
    <lineage>
        <taxon>Eukaryota</taxon>
        <taxon>Fungi</taxon>
        <taxon>Dikarya</taxon>
        <taxon>Ascomycota</taxon>
        <taxon>Saccharomycotina</taxon>
        <taxon>Saccharomycetes</taxon>
        <taxon>Saccharomycetales</taxon>
        <taxon>Saccharomycetaceae</taxon>
        <taxon>Vanderwaltozyma</taxon>
    </lineage>
</organism>
<evidence type="ECO:0000256" key="3">
    <source>
        <dbReference type="ARBA" id="ARBA00022729"/>
    </source>
</evidence>
<accession>A7TNH1</accession>
<evidence type="ECO:0000313" key="5">
    <source>
        <dbReference type="Proteomes" id="UP000000267"/>
    </source>
</evidence>
<dbReference type="EMBL" id="DS480430">
    <property type="protein sequence ID" value="EDO16224.1"/>
    <property type="molecule type" value="Genomic_DNA"/>
</dbReference>
<dbReference type="PANTHER" id="PTHR31571:SF1">
    <property type="entry name" value="ALTERED INHERITANCE OF MITOCHONDRIA PROTEIN 6"/>
    <property type="match status" value="1"/>
</dbReference>
<dbReference type="InterPro" id="IPR017946">
    <property type="entry name" value="PLC-like_Pdiesterase_TIM-brl"/>
</dbReference>
<dbReference type="OrthoDB" id="4153866at2759"/>
<keyword evidence="3" id="KW-0732">Signal</keyword>
<dbReference type="InterPro" id="IPR051236">
    <property type="entry name" value="HAT_RTT109-like"/>
</dbReference>
<dbReference type="GO" id="GO:0008081">
    <property type="term" value="F:phosphoric diester hydrolase activity"/>
    <property type="evidence" value="ECO:0007669"/>
    <property type="project" value="InterPro"/>
</dbReference>
<comment type="similarity">
    <text evidence="1">Belongs to the AIM6 family.</text>
</comment>
<dbReference type="GO" id="GO:0006629">
    <property type="term" value="P:lipid metabolic process"/>
    <property type="evidence" value="ECO:0007669"/>
    <property type="project" value="InterPro"/>
</dbReference>